<comment type="caution">
    <text evidence="2">The sequence shown here is derived from an EMBL/GenBank/DDBJ whole genome shotgun (WGS) entry which is preliminary data.</text>
</comment>
<organism evidence="2 3">
    <name type="scientific">Roseinatronobacter domitianus</name>
    <dbReference type="NCBI Taxonomy" id="2940293"/>
    <lineage>
        <taxon>Bacteria</taxon>
        <taxon>Pseudomonadati</taxon>
        <taxon>Pseudomonadota</taxon>
        <taxon>Alphaproteobacteria</taxon>
        <taxon>Rhodobacterales</taxon>
        <taxon>Paracoccaceae</taxon>
        <taxon>Roseinatronobacter</taxon>
    </lineage>
</organism>
<gene>
    <name evidence="2" type="ORF">M3N55_08815</name>
</gene>
<feature type="compositionally biased region" description="Low complexity" evidence="1">
    <location>
        <begin position="582"/>
        <end position="606"/>
    </location>
</feature>
<name>A0ABT0M1U7_9RHOB</name>
<reference evidence="2 3" key="1">
    <citation type="submission" date="2022-05" db="EMBL/GenBank/DDBJ databases">
        <title>Seasonal and diel survey of microbial diversity of the Tyrrhenian coast.</title>
        <authorList>
            <person name="Gattoni G."/>
            <person name="Corral P."/>
        </authorList>
    </citation>
    <scope>NUCLEOTIDE SEQUENCE [LARGE SCALE GENOMIC DNA]</scope>
    <source>
        <strain evidence="2 3">V10</strain>
    </source>
</reference>
<evidence type="ECO:0000313" key="3">
    <source>
        <dbReference type="Proteomes" id="UP001202550"/>
    </source>
</evidence>
<dbReference type="RefSeq" id="WP_249058163.1">
    <property type="nucleotide sequence ID" value="NZ_JALZWP010000007.1"/>
</dbReference>
<accession>A0ABT0M1U7</accession>
<feature type="compositionally biased region" description="Acidic residues" evidence="1">
    <location>
        <begin position="226"/>
        <end position="257"/>
    </location>
</feature>
<dbReference type="EMBL" id="JALZWP010000007">
    <property type="protein sequence ID" value="MCL1628832.1"/>
    <property type="molecule type" value="Genomic_DNA"/>
</dbReference>
<feature type="compositionally biased region" description="Acidic residues" evidence="1">
    <location>
        <begin position="284"/>
        <end position="304"/>
    </location>
</feature>
<sequence>MVGPSKILTVSYGTFSCTLEGFDEPFGTMQAIAEYFRDLAAQDRYFGAEPPTPDAEMLHRIAEREVQRRVESRVQENGIILRQQPDSNTAPGVVAPYAMANVLKSVVQGGAAPSGMMAAAAANKASATPEPAPETDAEDMPASEPMSSDVSDKLARIRAAVAKSETMQDAEEDTVEDEASDAQAHAVPEADLWDTTDTAPDMPELDDTLASLMAEDEVNQPADSDSLTDDAEDMAEDSLAADEDATFGDDFAEEDAPDTPQDTLSLPTMDQPVAEQPVAAQSSADEELDEYDDFGLFDEDDDDTPQAKARPAPSAVLAAAAPVAGIAAHVTAKRSGQDTTAEAEEDQFEDDFDEDEYEAEAEAEIQPAKADVPDTPPADVAPRAPERPEPAQAQPSMAEVIDEDDFEAELERELQDSARQEEERHSIETLRSEIRAVLGQTGLSGQSETSLIDELAVIEQEAVIKHPHFNRKAKKRIPGDTETTAERLLETANSALGEHDSKRRRETFEHIKVAVAATRAEEIVEGPRRRDIEQDREIEKYRAGMEAPAPLDPAMARAEQRAKVVEEQTSDEAWDEDEDVAESAPVEEVAEIVAPKRAPATMRPVAAPAPTPVAEPEPYDASAGSPRPRRPAMAGARKTQRPSVARAPLVLVSEQRVDTETAPSGPVRPRRVRASQSAEAIAVKPGSAPVAKETLDSFKTFADDVDAWLLDDQIEAAAAYSTHILGQQEFSRPELMNFVLAYNEGKEVSREDMLRGFGTLLREGRLERGNAGAFRLAPASEYDEPARKYAQR</sequence>
<proteinExistence type="predicted"/>
<keyword evidence="3" id="KW-1185">Reference proteome</keyword>
<feature type="region of interest" description="Disordered" evidence="1">
    <location>
        <begin position="123"/>
        <end position="315"/>
    </location>
</feature>
<feature type="region of interest" description="Disordered" evidence="1">
    <location>
        <begin position="542"/>
        <end position="673"/>
    </location>
</feature>
<protein>
    <recommendedName>
        <fullName evidence="4">Lipoprotein</fullName>
    </recommendedName>
</protein>
<feature type="compositionally biased region" description="Acidic residues" evidence="1">
    <location>
        <begin position="568"/>
        <end position="581"/>
    </location>
</feature>
<dbReference type="Proteomes" id="UP001202550">
    <property type="component" value="Unassembled WGS sequence"/>
</dbReference>
<evidence type="ECO:0000313" key="2">
    <source>
        <dbReference type="EMBL" id="MCL1628832.1"/>
    </source>
</evidence>
<feature type="compositionally biased region" description="Low complexity" evidence="1">
    <location>
        <begin position="616"/>
        <end position="637"/>
    </location>
</feature>
<dbReference type="PROSITE" id="PS51257">
    <property type="entry name" value="PROKAR_LIPOPROTEIN"/>
    <property type="match status" value="1"/>
</dbReference>
<evidence type="ECO:0000256" key="1">
    <source>
        <dbReference type="SAM" id="MobiDB-lite"/>
    </source>
</evidence>
<evidence type="ECO:0008006" key="4">
    <source>
        <dbReference type="Google" id="ProtNLM"/>
    </source>
</evidence>
<feature type="compositionally biased region" description="Acidic residues" evidence="1">
    <location>
        <begin position="341"/>
        <end position="363"/>
    </location>
</feature>
<feature type="region of interest" description="Disordered" evidence="1">
    <location>
        <begin position="330"/>
        <end position="406"/>
    </location>
</feature>
<feature type="compositionally biased region" description="Acidic residues" evidence="1">
    <location>
        <begin position="168"/>
        <end position="180"/>
    </location>
</feature>